<evidence type="ECO:0000313" key="6">
    <source>
        <dbReference type="EMBL" id="UUP17812.1"/>
    </source>
</evidence>
<keyword evidence="1" id="KW-0805">Transcription regulation</keyword>
<protein>
    <submittedName>
        <fullName evidence="6">HTH-type transcriptional repressor ComR</fullName>
    </submittedName>
</protein>
<dbReference type="InterPro" id="IPR009057">
    <property type="entry name" value="Homeodomain-like_sf"/>
</dbReference>
<dbReference type="Gene3D" id="1.10.357.10">
    <property type="entry name" value="Tetracycline Repressor, domain 2"/>
    <property type="match status" value="1"/>
</dbReference>
<reference evidence="6 7" key="1">
    <citation type="submission" date="2018-07" db="EMBL/GenBank/DDBJ databases">
        <title>Genome sequence of Nitratireductor thuwali#1536.</title>
        <authorList>
            <person name="Michoud G."/>
            <person name="Merlino G."/>
            <person name="Sefrji F.O."/>
            <person name="Daffonchio D."/>
        </authorList>
    </citation>
    <scope>NUCLEOTIDE SEQUENCE [LARGE SCALE GENOMIC DNA]</scope>
    <source>
        <strain evidence="7">Nit1536</strain>
    </source>
</reference>
<dbReference type="RefSeq" id="WP_338530103.1">
    <property type="nucleotide sequence ID" value="NZ_CP030941.1"/>
</dbReference>
<dbReference type="Pfam" id="PF00440">
    <property type="entry name" value="TetR_N"/>
    <property type="match status" value="1"/>
</dbReference>
<gene>
    <name evidence="6" type="primary">comR_1</name>
    <name evidence="6" type="ORF">NTH_02288</name>
</gene>
<dbReference type="InterPro" id="IPR001647">
    <property type="entry name" value="HTH_TetR"/>
</dbReference>
<feature type="DNA-binding region" description="H-T-H motif" evidence="4">
    <location>
        <begin position="30"/>
        <end position="49"/>
    </location>
</feature>
<sequence length="202" mass="22442">MAGRPREFDRDEALEKARNLFWRRGYEAISFADLQAELRLAPARIYAAFGSKEDLFRAAVDHYRNKEGGFASRALAEEPTAHGAIERLLRDAVSSFYLPGRPLGCMVVSAATNCAKSNEGVLHWLAELRLERIEAIADRLRDGITAGELRPETDVQVLADYYAAMLNGLSVQARDGVPKRRLLAFIPQAMKLLEANLAEPIA</sequence>
<dbReference type="InterPro" id="IPR011075">
    <property type="entry name" value="TetR_C"/>
</dbReference>
<organism evidence="6 7">
    <name type="scientific">Nitratireductor thuwali</name>
    <dbReference type="NCBI Taxonomy" id="2267699"/>
    <lineage>
        <taxon>Bacteria</taxon>
        <taxon>Pseudomonadati</taxon>
        <taxon>Pseudomonadota</taxon>
        <taxon>Alphaproteobacteria</taxon>
        <taxon>Hyphomicrobiales</taxon>
        <taxon>Phyllobacteriaceae</taxon>
        <taxon>Nitratireductor</taxon>
    </lineage>
</organism>
<evidence type="ECO:0000256" key="2">
    <source>
        <dbReference type="ARBA" id="ARBA00023125"/>
    </source>
</evidence>
<dbReference type="PANTHER" id="PTHR47506:SF1">
    <property type="entry name" value="HTH-TYPE TRANSCRIPTIONAL REGULATOR YJDC"/>
    <property type="match status" value="1"/>
</dbReference>
<evidence type="ECO:0000259" key="5">
    <source>
        <dbReference type="PROSITE" id="PS50977"/>
    </source>
</evidence>
<accession>A0ABY5MJ39</accession>
<evidence type="ECO:0000256" key="3">
    <source>
        <dbReference type="ARBA" id="ARBA00023163"/>
    </source>
</evidence>
<keyword evidence="3" id="KW-0804">Transcription</keyword>
<name>A0ABY5MJ39_9HYPH</name>
<keyword evidence="7" id="KW-1185">Reference proteome</keyword>
<dbReference type="Pfam" id="PF16925">
    <property type="entry name" value="TetR_C_13"/>
    <property type="match status" value="1"/>
</dbReference>
<dbReference type="SUPFAM" id="SSF46689">
    <property type="entry name" value="Homeodomain-like"/>
    <property type="match status" value="1"/>
</dbReference>
<evidence type="ECO:0000256" key="4">
    <source>
        <dbReference type="PROSITE-ProRule" id="PRU00335"/>
    </source>
</evidence>
<dbReference type="InterPro" id="IPR036271">
    <property type="entry name" value="Tet_transcr_reg_TetR-rel_C_sf"/>
</dbReference>
<keyword evidence="2 4" id="KW-0238">DNA-binding</keyword>
<evidence type="ECO:0000313" key="7">
    <source>
        <dbReference type="Proteomes" id="UP001342418"/>
    </source>
</evidence>
<dbReference type="PROSITE" id="PS50977">
    <property type="entry name" value="HTH_TETR_2"/>
    <property type="match status" value="1"/>
</dbReference>
<dbReference type="Gene3D" id="1.10.10.60">
    <property type="entry name" value="Homeodomain-like"/>
    <property type="match status" value="1"/>
</dbReference>
<feature type="domain" description="HTH tetR-type" evidence="5">
    <location>
        <begin position="7"/>
        <end position="67"/>
    </location>
</feature>
<dbReference type="PANTHER" id="PTHR47506">
    <property type="entry name" value="TRANSCRIPTIONAL REGULATORY PROTEIN"/>
    <property type="match status" value="1"/>
</dbReference>
<evidence type="ECO:0000256" key="1">
    <source>
        <dbReference type="ARBA" id="ARBA00023015"/>
    </source>
</evidence>
<dbReference type="Proteomes" id="UP001342418">
    <property type="component" value="Chromosome"/>
</dbReference>
<dbReference type="EMBL" id="CP030941">
    <property type="protein sequence ID" value="UUP17812.1"/>
    <property type="molecule type" value="Genomic_DNA"/>
</dbReference>
<proteinExistence type="predicted"/>
<dbReference type="SUPFAM" id="SSF48498">
    <property type="entry name" value="Tetracyclin repressor-like, C-terminal domain"/>
    <property type="match status" value="1"/>
</dbReference>